<comment type="caution">
    <text evidence="7">The sequence shown here is derived from an EMBL/GenBank/DDBJ whole genome shotgun (WGS) entry which is preliminary data.</text>
</comment>
<keyword evidence="4" id="KW-1133">Transmembrane helix</keyword>
<comment type="subcellular location">
    <subcellularLocation>
        <location evidence="1">Membrane</location>
        <topology evidence="1">Multi-pass membrane protein</topology>
    </subcellularLocation>
</comment>
<evidence type="ECO:0000256" key="2">
    <source>
        <dbReference type="ARBA" id="ARBA00022448"/>
    </source>
</evidence>
<accession>A0ABR4BLE9</accession>
<evidence type="ECO:0000256" key="5">
    <source>
        <dbReference type="ARBA" id="ARBA00023136"/>
    </source>
</evidence>
<dbReference type="InterPro" id="IPR050352">
    <property type="entry name" value="ABCG_transporters"/>
</dbReference>
<dbReference type="Gene3D" id="3.40.50.300">
    <property type="entry name" value="P-loop containing nucleotide triphosphate hydrolases"/>
    <property type="match status" value="1"/>
</dbReference>
<reference evidence="7 8" key="1">
    <citation type="submission" date="2024-09" db="EMBL/GenBank/DDBJ databases">
        <title>Rethinking Asexuality: The Enigmatic Case of Functional Sexual Genes in Lepraria (Stereocaulaceae).</title>
        <authorList>
            <person name="Doellman M."/>
            <person name="Sun Y."/>
            <person name="Barcenas-Pena A."/>
            <person name="Lumbsch H.T."/>
            <person name="Grewe F."/>
        </authorList>
    </citation>
    <scope>NUCLEOTIDE SEQUENCE [LARGE SCALE GENOMIC DNA]</scope>
    <source>
        <strain evidence="7 8">Grewe 0041</strain>
    </source>
</reference>
<evidence type="ECO:0000256" key="4">
    <source>
        <dbReference type="ARBA" id="ARBA00022989"/>
    </source>
</evidence>
<dbReference type="PANTHER" id="PTHR48041">
    <property type="entry name" value="ABC TRANSPORTER G FAMILY MEMBER 28"/>
    <property type="match status" value="1"/>
</dbReference>
<organism evidence="7 8">
    <name type="scientific">Lepraria finkii</name>
    <dbReference type="NCBI Taxonomy" id="1340010"/>
    <lineage>
        <taxon>Eukaryota</taxon>
        <taxon>Fungi</taxon>
        <taxon>Dikarya</taxon>
        <taxon>Ascomycota</taxon>
        <taxon>Pezizomycotina</taxon>
        <taxon>Lecanoromycetes</taxon>
        <taxon>OSLEUM clade</taxon>
        <taxon>Lecanoromycetidae</taxon>
        <taxon>Lecanorales</taxon>
        <taxon>Lecanorineae</taxon>
        <taxon>Stereocaulaceae</taxon>
        <taxon>Lepraria</taxon>
    </lineage>
</organism>
<keyword evidence="8" id="KW-1185">Reference proteome</keyword>
<dbReference type="Pfam" id="PF00005">
    <property type="entry name" value="ABC_tran"/>
    <property type="match status" value="1"/>
</dbReference>
<keyword evidence="3" id="KW-0812">Transmembrane</keyword>
<keyword evidence="5" id="KW-0472">Membrane</keyword>
<gene>
    <name evidence="7" type="ORF">ABVK25_001273</name>
</gene>
<dbReference type="EMBL" id="JBHFEH010000002">
    <property type="protein sequence ID" value="KAL2058545.1"/>
    <property type="molecule type" value="Genomic_DNA"/>
</dbReference>
<proteinExistence type="predicted"/>
<sequence>MQQDVLLPTLTVQETLTYAAELRLSPSTTSEERKRVVKEVILELGLNNCANTGTGNNVHKGCSGGEKRRMSLAVQMLAIPSVLFLDEMTTGLDANTAFQLVTTLKALAVKGRMINCTIHQPRSEI</sequence>
<dbReference type="InterPro" id="IPR027417">
    <property type="entry name" value="P-loop_NTPase"/>
</dbReference>
<feature type="domain" description="ABC transporter" evidence="6">
    <location>
        <begin position="2"/>
        <end position="89"/>
    </location>
</feature>
<evidence type="ECO:0000259" key="6">
    <source>
        <dbReference type="Pfam" id="PF00005"/>
    </source>
</evidence>
<dbReference type="SUPFAM" id="SSF52540">
    <property type="entry name" value="P-loop containing nucleoside triphosphate hydrolases"/>
    <property type="match status" value="1"/>
</dbReference>
<name>A0ABR4BLE9_9LECA</name>
<dbReference type="InterPro" id="IPR003439">
    <property type="entry name" value="ABC_transporter-like_ATP-bd"/>
</dbReference>
<evidence type="ECO:0000256" key="3">
    <source>
        <dbReference type="ARBA" id="ARBA00022692"/>
    </source>
</evidence>
<dbReference type="Proteomes" id="UP001590951">
    <property type="component" value="Unassembled WGS sequence"/>
</dbReference>
<evidence type="ECO:0000313" key="7">
    <source>
        <dbReference type="EMBL" id="KAL2058545.1"/>
    </source>
</evidence>
<evidence type="ECO:0000256" key="1">
    <source>
        <dbReference type="ARBA" id="ARBA00004141"/>
    </source>
</evidence>
<protein>
    <recommendedName>
        <fullName evidence="6">ABC transporter domain-containing protein</fullName>
    </recommendedName>
</protein>
<evidence type="ECO:0000313" key="8">
    <source>
        <dbReference type="Proteomes" id="UP001590951"/>
    </source>
</evidence>
<keyword evidence="2" id="KW-0813">Transport</keyword>
<dbReference type="PANTHER" id="PTHR48041:SF119">
    <property type="entry name" value="ROA1P"/>
    <property type="match status" value="1"/>
</dbReference>